<dbReference type="HAMAP" id="MF_00920">
    <property type="entry name" value="FtsY"/>
    <property type="match status" value="1"/>
</dbReference>
<organism evidence="12 13">
    <name type="scientific">Dissulfuribacter thermophilus</name>
    <dbReference type="NCBI Taxonomy" id="1156395"/>
    <lineage>
        <taxon>Bacteria</taxon>
        <taxon>Pseudomonadati</taxon>
        <taxon>Thermodesulfobacteriota</taxon>
        <taxon>Dissulfuribacteria</taxon>
        <taxon>Dissulfuribacterales</taxon>
        <taxon>Dissulfuribacteraceae</taxon>
        <taxon>Dissulfuribacter</taxon>
    </lineage>
</organism>
<dbReference type="PROSITE" id="PS00300">
    <property type="entry name" value="SRP54"/>
    <property type="match status" value="1"/>
</dbReference>
<dbReference type="InterPro" id="IPR003593">
    <property type="entry name" value="AAA+_ATPase"/>
</dbReference>
<dbReference type="InterPro" id="IPR004390">
    <property type="entry name" value="SR_rcpt_FtsY"/>
</dbReference>
<dbReference type="Pfam" id="PF02881">
    <property type="entry name" value="SRP54_N"/>
    <property type="match status" value="1"/>
</dbReference>
<dbReference type="CDD" id="cd17874">
    <property type="entry name" value="FtsY"/>
    <property type="match status" value="1"/>
</dbReference>
<keyword evidence="5 10" id="KW-0342">GTP-binding</keyword>
<evidence type="ECO:0000256" key="10">
    <source>
        <dbReference type="HAMAP-Rule" id="MF_00920"/>
    </source>
</evidence>
<keyword evidence="1 10" id="KW-1003">Cell membrane</keyword>
<dbReference type="InterPro" id="IPR027417">
    <property type="entry name" value="P-loop_NTPase"/>
</dbReference>
<dbReference type="GO" id="GO:0003924">
    <property type="term" value="F:GTPase activity"/>
    <property type="evidence" value="ECO:0007669"/>
    <property type="project" value="UniProtKB-UniRule"/>
</dbReference>
<dbReference type="FunFam" id="3.40.50.300:FF:000053">
    <property type="entry name" value="Signal recognition particle receptor FtsY"/>
    <property type="match status" value="1"/>
</dbReference>
<dbReference type="Gene3D" id="1.20.120.140">
    <property type="entry name" value="Signal recognition particle SRP54, nucleotide-binding domain"/>
    <property type="match status" value="1"/>
</dbReference>
<evidence type="ECO:0000256" key="6">
    <source>
        <dbReference type="ARBA" id="ARBA00023136"/>
    </source>
</evidence>
<keyword evidence="13" id="KW-1185">Reference proteome</keyword>
<keyword evidence="7 10" id="KW-0675">Receptor</keyword>
<dbReference type="STRING" id="1156395.DBT_1770"/>
<evidence type="ECO:0000256" key="1">
    <source>
        <dbReference type="ARBA" id="ARBA00022475"/>
    </source>
</evidence>
<evidence type="ECO:0000256" key="7">
    <source>
        <dbReference type="ARBA" id="ARBA00023170"/>
    </source>
</evidence>
<feature type="domain" description="SRP54-type proteins GTP-binding" evidence="11">
    <location>
        <begin position="299"/>
        <end position="312"/>
    </location>
</feature>
<dbReference type="GO" id="GO:0005525">
    <property type="term" value="F:GTP binding"/>
    <property type="evidence" value="ECO:0007669"/>
    <property type="project" value="UniProtKB-UniRule"/>
</dbReference>
<sequence length="327" mass="36306">MLGRLFKKDKEEQHTANTIEKQESQGLISKLKLRLEKSRKGFMRQVDDLLFGKSKIDDELLDELEELLVTGDISVSTVEEIFSQVRSEVARSELQDGEALKTRLKAIISSMVKVTDHDIPWEPTPYCILMVGVNGVGKTTTIAKLGYHLKNQGKKVLFVASDTFRAAAIEQLQTWGERLDIPVIHHSPGADPSAVAFDGIQAALKRQVDVVLIDTAGRLHTKVNLMEELKKIRKVIGKRLDGAPHEVLLVLDATTGQNALNQARQFHEVTPLTGIILTKLDGTARGGIVVSITNELKLPIRFIGIGEKMEDLEPFEPEVFVDALFSK</sequence>
<evidence type="ECO:0000256" key="5">
    <source>
        <dbReference type="ARBA" id="ARBA00023134"/>
    </source>
</evidence>
<dbReference type="AlphaFoldDB" id="A0A1B9F455"/>
<protein>
    <recommendedName>
        <fullName evidence="10">Signal recognition particle receptor FtsY</fullName>
        <shortName evidence="10">SRP receptor</shortName>
        <ecNumber evidence="10">3.6.5.4</ecNumber>
    </recommendedName>
</protein>
<dbReference type="OrthoDB" id="9804720at2"/>
<evidence type="ECO:0000256" key="2">
    <source>
        <dbReference type="ARBA" id="ARBA00022490"/>
    </source>
</evidence>
<evidence type="ECO:0000259" key="11">
    <source>
        <dbReference type="PROSITE" id="PS00300"/>
    </source>
</evidence>
<keyword evidence="4 10" id="KW-0378">Hydrolase</keyword>
<dbReference type="PATRIC" id="fig|1156395.6.peg.1785"/>
<dbReference type="SUPFAM" id="SSF47364">
    <property type="entry name" value="Domain of the SRP/SRP receptor G-proteins"/>
    <property type="match status" value="1"/>
</dbReference>
<dbReference type="InterPro" id="IPR000897">
    <property type="entry name" value="SRP54_GTPase_dom"/>
</dbReference>
<dbReference type="GO" id="GO:0005737">
    <property type="term" value="C:cytoplasm"/>
    <property type="evidence" value="ECO:0007669"/>
    <property type="project" value="UniProtKB-SubCell"/>
</dbReference>
<dbReference type="EMBL" id="MAGO01000009">
    <property type="protein sequence ID" value="OCC14710.1"/>
    <property type="molecule type" value="Genomic_DNA"/>
</dbReference>
<comment type="function">
    <text evidence="9">Involved in targeting and insertion of nascent membrane proteins into the cytoplasmic membrane. Acts as a receptor for the complex formed by the signal recognition particle (SRP) and the ribosome-nascent chain (RNC). Interaction with SRP-RNC leads to the transfer of the RNC complex to the Sec translocase for insertion into the membrane, the hydrolysis of GTP by both Ffh and FtsY, and the dissociation of the SRP-FtsY complex into the individual components.</text>
</comment>
<gene>
    <name evidence="10" type="primary">ftsY</name>
    <name evidence="12" type="ORF">DBT_1770</name>
</gene>
<name>A0A1B9F455_9BACT</name>
<dbReference type="Gene3D" id="3.40.50.300">
    <property type="entry name" value="P-loop containing nucleotide triphosphate hydrolases"/>
    <property type="match status" value="1"/>
</dbReference>
<dbReference type="GO" id="GO:0005047">
    <property type="term" value="F:signal recognition particle binding"/>
    <property type="evidence" value="ECO:0007669"/>
    <property type="project" value="TreeGrafter"/>
</dbReference>
<evidence type="ECO:0000256" key="9">
    <source>
        <dbReference type="ARBA" id="ARBA00053570"/>
    </source>
</evidence>
<evidence type="ECO:0000256" key="8">
    <source>
        <dbReference type="ARBA" id="ARBA00048027"/>
    </source>
</evidence>
<dbReference type="SMART" id="SM00382">
    <property type="entry name" value="AAA"/>
    <property type="match status" value="1"/>
</dbReference>
<keyword evidence="6 10" id="KW-0472">Membrane</keyword>
<dbReference type="Proteomes" id="UP000093080">
    <property type="component" value="Unassembled WGS sequence"/>
</dbReference>
<dbReference type="GO" id="GO:0005886">
    <property type="term" value="C:plasma membrane"/>
    <property type="evidence" value="ECO:0007669"/>
    <property type="project" value="UniProtKB-SubCell"/>
</dbReference>
<dbReference type="InterPro" id="IPR036225">
    <property type="entry name" value="SRP/SRP_N"/>
</dbReference>
<feature type="binding site" evidence="10">
    <location>
        <begin position="278"/>
        <end position="281"/>
    </location>
    <ligand>
        <name>GTP</name>
        <dbReference type="ChEBI" id="CHEBI:37565"/>
    </ligand>
</feature>
<dbReference type="InterPro" id="IPR042101">
    <property type="entry name" value="SRP54_N_sf"/>
</dbReference>
<keyword evidence="3 10" id="KW-0547">Nucleotide-binding</keyword>
<evidence type="ECO:0000313" key="13">
    <source>
        <dbReference type="Proteomes" id="UP000093080"/>
    </source>
</evidence>
<accession>A0A1B9F455</accession>
<reference evidence="12 13" key="1">
    <citation type="submission" date="2016-06" db="EMBL/GenBank/DDBJ databases">
        <title>Respiratory ammonification of nitrate coupled to the oxidation of elemental sulfur in deep-sea autotrophic thermophilic bacteria.</title>
        <authorList>
            <person name="Slobodkina G.B."/>
            <person name="Mardanov A.V."/>
            <person name="Ravin N.V."/>
            <person name="Frolova A.A."/>
            <person name="Viryasiv M.B."/>
            <person name="Chernyh N.A."/>
            <person name="Bonch-Osmolovskaya E.A."/>
            <person name="Slobodkin A.I."/>
        </authorList>
    </citation>
    <scope>NUCLEOTIDE SEQUENCE [LARGE SCALE GENOMIC DNA]</scope>
    <source>
        <strain evidence="12 13">S69</strain>
    </source>
</reference>
<dbReference type="Pfam" id="PF00448">
    <property type="entry name" value="SRP54"/>
    <property type="match status" value="1"/>
</dbReference>
<dbReference type="PANTHER" id="PTHR43134">
    <property type="entry name" value="SIGNAL RECOGNITION PARTICLE RECEPTOR SUBUNIT ALPHA"/>
    <property type="match status" value="1"/>
</dbReference>
<dbReference type="EC" id="3.6.5.4" evidence="10"/>
<proteinExistence type="inferred from homology"/>
<feature type="binding site" evidence="10">
    <location>
        <begin position="214"/>
        <end position="218"/>
    </location>
    <ligand>
        <name>GTP</name>
        <dbReference type="ChEBI" id="CHEBI:37565"/>
    </ligand>
</feature>
<dbReference type="InterPro" id="IPR013822">
    <property type="entry name" value="Signal_recog_particl_SRP54_hlx"/>
</dbReference>
<comment type="caution">
    <text evidence="12">The sequence shown here is derived from an EMBL/GenBank/DDBJ whole genome shotgun (WGS) entry which is preliminary data.</text>
</comment>
<dbReference type="GO" id="GO:0006614">
    <property type="term" value="P:SRP-dependent cotranslational protein targeting to membrane"/>
    <property type="evidence" value="ECO:0007669"/>
    <property type="project" value="InterPro"/>
</dbReference>
<dbReference type="SMART" id="SM00963">
    <property type="entry name" value="SRP54_N"/>
    <property type="match status" value="1"/>
</dbReference>
<dbReference type="SMART" id="SM00962">
    <property type="entry name" value="SRP54"/>
    <property type="match status" value="1"/>
</dbReference>
<comment type="subcellular location">
    <subcellularLocation>
        <location evidence="10">Cell membrane</location>
        <topology evidence="10">Peripheral membrane protein</topology>
        <orientation evidence="10">Cytoplasmic side</orientation>
    </subcellularLocation>
    <subcellularLocation>
        <location evidence="10">Cytoplasm</location>
    </subcellularLocation>
</comment>
<evidence type="ECO:0000256" key="4">
    <source>
        <dbReference type="ARBA" id="ARBA00022801"/>
    </source>
</evidence>
<evidence type="ECO:0000256" key="3">
    <source>
        <dbReference type="ARBA" id="ARBA00022741"/>
    </source>
</evidence>
<dbReference type="SUPFAM" id="SSF52540">
    <property type="entry name" value="P-loop containing nucleoside triphosphate hydrolases"/>
    <property type="match status" value="1"/>
</dbReference>
<dbReference type="FunFam" id="1.20.120.140:FF:000002">
    <property type="entry name" value="Signal recognition particle receptor FtsY"/>
    <property type="match status" value="1"/>
</dbReference>
<comment type="similarity">
    <text evidence="10">Belongs to the GTP-binding SRP family. FtsY subfamily.</text>
</comment>
<evidence type="ECO:0000313" key="12">
    <source>
        <dbReference type="EMBL" id="OCC14710.1"/>
    </source>
</evidence>
<comment type="subunit">
    <text evidence="10">Part of the signal recognition particle protein translocation system, which is composed of SRP and FtsY.</text>
</comment>
<dbReference type="RefSeq" id="WP_083186721.1">
    <property type="nucleotide sequence ID" value="NZ_MAGO01000009.1"/>
</dbReference>
<comment type="catalytic activity">
    <reaction evidence="8 10">
        <text>GTP + H2O = GDP + phosphate + H(+)</text>
        <dbReference type="Rhea" id="RHEA:19669"/>
        <dbReference type="ChEBI" id="CHEBI:15377"/>
        <dbReference type="ChEBI" id="CHEBI:15378"/>
        <dbReference type="ChEBI" id="CHEBI:37565"/>
        <dbReference type="ChEBI" id="CHEBI:43474"/>
        <dbReference type="ChEBI" id="CHEBI:58189"/>
        <dbReference type="EC" id="3.6.5.4"/>
    </reaction>
</comment>
<dbReference type="NCBIfam" id="TIGR00064">
    <property type="entry name" value="ftsY"/>
    <property type="match status" value="1"/>
</dbReference>
<dbReference type="PANTHER" id="PTHR43134:SF1">
    <property type="entry name" value="SIGNAL RECOGNITION PARTICLE RECEPTOR SUBUNIT ALPHA"/>
    <property type="match status" value="1"/>
</dbReference>
<keyword evidence="2 10" id="KW-0963">Cytoplasm</keyword>
<feature type="binding site" evidence="10">
    <location>
        <begin position="132"/>
        <end position="139"/>
    </location>
    <ligand>
        <name>GTP</name>
        <dbReference type="ChEBI" id="CHEBI:37565"/>
    </ligand>
</feature>